<comment type="caution">
    <text evidence="7">The sequence shown here is derived from an EMBL/GenBank/DDBJ whole genome shotgun (WGS) entry which is preliminary data.</text>
</comment>
<feature type="transmembrane region" description="Helical" evidence="6">
    <location>
        <begin position="285"/>
        <end position="307"/>
    </location>
</feature>
<accession>A0ABT0HJH6</accession>
<gene>
    <name evidence="7" type="ORF">M0L20_10590</name>
</gene>
<dbReference type="InterPro" id="IPR002797">
    <property type="entry name" value="Polysacc_synth"/>
</dbReference>
<dbReference type="InterPro" id="IPR050833">
    <property type="entry name" value="Poly_Biosynth_Transport"/>
</dbReference>
<feature type="transmembrane region" description="Helical" evidence="6">
    <location>
        <begin position="176"/>
        <end position="195"/>
    </location>
</feature>
<keyword evidence="5 6" id="KW-0472">Membrane</keyword>
<dbReference type="EMBL" id="JALPRF010000002">
    <property type="protein sequence ID" value="MCK8492297.1"/>
    <property type="molecule type" value="Genomic_DNA"/>
</dbReference>
<evidence type="ECO:0000256" key="4">
    <source>
        <dbReference type="ARBA" id="ARBA00022989"/>
    </source>
</evidence>
<proteinExistence type="predicted"/>
<sequence length="454" mass="50818">MRVSSLHYLRGKIRNIHPRTRKIQLNTMVGLFVRGVGMLISLVLVPMTIDYLSNEVYGAWLTISSIVTMISFFDIGIGNGLRNKLSEAISKQEVELARTYISTAYFIFGMIQIGLVLLFFSVLRFLPWQTILNTNVNNEQLYSIVLIMAAAVAIKLVLDILSYVLLAIQESGQVSLINLISNVLILCGTYTLTYFTTGNLVYIALVTAFSPIVVLVAFSYVLYKSSLKIYTPAIRFINLRYAKELLSLGYKFFVIQMAVIILFYTDNIIISQLFGASEVTTYNIAFKYFNSINIIFTIIIAPYWSAFTEAFAKNDSKWMSETYRKLKIIWIGLTLVVVVMVTLSDQVYSIWIGQRVIIPQRLSIFMGIFIIISSWNSITVTVSNGLGKVRLQLLYASFSAIINIPLAILFGKTMNMGSAGVILATSVSLLIGSVLGEIQAQRLLSGNKQGIWAK</sequence>
<dbReference type="Proteomes" id="UP001202180">
    <property type="component" value="Unassembled WGS sequence"/>
</dbReference>
<feature type="transmembrane region" description="Helical" evidence="6">
    <location>
        <begin position="244"/>
        <end position="265"/>
    </location>
</feature>
<comment type="subcellular location">
    <subcellularLocation>
        <location evidence="1">Cell membrane</location>
        <topology evidence="1">Multi-pass membrane protein</topology>
    </subcellularLocation>
</comment>
<evidence type="ECO:0000256" key="6">
    <source>
        <dbReference type="SAM" id="Phobius"/>
    </source>
</evidence>
<evidence type="ECO:0000313" key="7">
    <source>
        <dbReference type="EMBL" id="MCK8492297.1"/>
    </source>
</evidence>
<dbReference type="Pfam" id="PF01943">
    <property type="entry name" value="Polysacc_synt"/>
    <property type="match status" value="1"/>
</dbReference>
<feature type="transmembrane region" description="Helical" evidence="6">
    <location>
        <begin position="57"/>
        <end position="78"/>
    </location>
</feature>
<dbReference type="PANTHER" id="PTHR30250:SF11">
    <property type="entry name" value="O-ANTIGEN TRANSPORTER-RELATED"/>
    <property type="match status" value="1"/>
</dbReference>
<dbReference type="PANTHER" id="PTHR30250">
    <property type="entry name" value="PST FAMILY PREDICTED COLANIC ACID TRANSPORTER"/>
    <property type="match status" value="1"/>
</dbReference>
<organism evidence="7 8">
    <name type="scientific">Spirosoma liriopis</name>
    <dbReference type="NCBI Taxonomy" id="2937440"/>
    <lineage>
        <taxon>Bacteria</taxon>
        <taxon>Pseudomonadati</taxon>
        <taxon>Bacteroidota</taxon>
        <taxon>Cytophagia</taxon>
        <taxon>Cytophagales</taxon>
        <taxon>Cytophagaceae</taxon>
        <taxon>Spirosoma</taxon>
    </lineage>
</organism>
<dbReference type="RefSeq" id="WP_248476892.1">
    <property type="nucleotide sequence ID" value="NZ_JALPRF010000002.1"/>
</dbReference>
<keyword evidence="8" id="KW-1185">Reference proteome</keyword>
<feature type="transmembrane region" description="Helical" evidence="6">
    <location>
        <begin position="23"/>
        <end position="45"/>
    </location>
</feature>
<feature type="transmembrane region" description="Helical" evidence="6">
    <location>
        <begin position="393"/>
        <end position="410"/>
    </location>
</feature>
<evidence type="ECO:0000256" key="3">
    <source>
        <dbReference type="ARBA" id="ARBA00022692"/>
    </source>
</evidence>
<feature type="transmembrane region" description="Helical" evidence="6">
    <location>
        <begin position="416"/>
        <end position="435"/>
    </location>
</feature>
<keyword evidence="3 6" id="KW-0812">Transmembrane</keyword>
<evidence type="ECO:0000256" key="2">
    <source>
        <dbReference type="ARBA" id="ARBA00022475"/>
    </source>
</evidence>
<feature type="transmembrane region" description="Helical" evidence="6">
    <location>
        <begin position="364"/>
        <end position="386"/>
    </location>
</feature>
<protein>
    <submittedName>
        <fullName evidence="7">Oligosaccharide flippase family protein</fullName>
    </submittedName>
</protein>
<feature type="transmembrane region" description="Helical" evidence="6">
    <location>
        <begin position="328"/>
        <end position="352"/>
    </location>
</feature>
<evidence type="ECO:0000313" key="8">
    <source>
        <dbReference type="Proteomes" id="UP001202180"/>
    </source>
</evidence>
<reference evidence="7 8" key="1">
    <citation type="submission" date="2022-04" db="EMBL/GenBank/DDBJ databases">
        <title>Spirosoma sp. strain RP8 genome sequencing and assembly.</title>
        <authorList>
            <person name="Jung Y."/>
        </authorList>
    </citation>
    <scope>NUCLEOTIDE SEQUENCE [LARGE SCALE GENOMIC DNA]</scope>
    <source>
        <strain evidence="7 8">RP8</strain>
    </source>
</reference>
<evidence type="ECO:0000256" key="1">
    <source>
        <dbReference type="ARBA" id="ARBA00004651"/>
    </source>
</evidence>
<keyword evidence="4 6" id="KW-1133">Transmembrane helix</keyword>
<feature type="transmembrane region" description="Helical" evidence="6">
    <location>
        <begin position="99"/>
        <end position="121"/>
    </location>
</feature>
<keyword evidence="2" id="KW-1003">Cell membrane</keyword>
<evidence type="ECO:0000256" key="5">
    <source>
        <dbReference type="ARBA" id="ARBA00023136"/>
    </source>
</evidence>
<feature type="transmembrane region" description="Helical" evidence="6">
    <location>
        <begin position="141"/>
        <end position="164"/>
    </location>
</feature>
<name>A0ABT0HJH6_9BACT</name>
<feature type="transmembrane region" description="Helical" evidence="6">
    <location>
        <begin position="201"/>
        <end position="223"/>
    </location>
</feature>